<sequence>MPCSRPRSRSVSSIYRGGDGEAPRVSPDETEGGSAALGDATVHLCLLLWTPWLLQDEEEKGRAQWGAGDISMTGRGR</sequence>
<reference evidence="2" key="1">
    <citation type="journal article" date="2022" name="bioRxiv">
        <title>Sequencing and chromosome-scale assembly of the giantPleurodeles waltlgenome.</title>
        <authorList>
            <person name="Brown T."/>
            <person name="Elewa A."/>
            <person name="Iarovenko S."/>
            <person name="Subramanian E."/>
            <person name="Araus A.J."/>
            <person name="Petzold A."/>
            <person name="Susuki M."/>
            <person name="Suzuki K.-i.T."/>
            <person name="Hayashi T."/>
            <person name="Toyoda A."/>
            <person name="Oliveira C."/>
            <person name="Osipova E."/>
            <person name="Leigh N.D."/>
            <person name="Simon A."/>
            <person name="Yun M.H."/>
        </authorList>
    </citation>
    <scope>NUCLEOTIDE SEQUENCE</scope>
    <source>
        <strain evidence="2">20211129_DDA</strain>
        <tissue evidence="2">Liver</tissue>
    </source>
</reference>
<dbReference type="AlphaFoldDB" id="A0AAV7QI82"/>
<gene>
    <name evidence="2" type="ORF">NDU88_004559</name>
</gene>
<evidence type="ECO:0000313" key="2">
    <source>
        <dbReference type="EMBL" id="KAJ1138168.1"/>
    </source>
</evidence>
<evidence type="ECO:0000313" key="3">
    <source>
        <dbReference type="Proteomes" id="UP001066276"/>
    </source>
</evidence>
<keyword evidence="3" id="KW-1185">Reference proteome</keyword>
<evidence type="ECO:0000256" key="1">
    <source>
        <dbReference type="SAM" id="MobiDB-lite"/>
    </source>
</evidence>
<dbReference type="EMBL" id="JANPWB010000010">
    <property type="protein sequence ID" value="KAJ1138168.1"/>
    <property type="molecule type" value="Genomic_DNA"/>
</dbReference>
<feature type="region of interest" description="Disordered" evidence="1">
    <location>
        <begin position="1"/>
        <end position="35"/>
    </location>
</feature>
<dbReference type="Proteomes" id="UP001066276">
    <property type="component" value="Chromosome 6"/>
</dbReference>
<proteinExistence type="predicted"/>
<organism evidence="2 3">
    <name type="scientific">Pleurodeles waltl</name>
    <name type="common">Iberian ribbed newt</name>
    <dbReference type="NCBI Taxonomy" id="8319"/>
    <lineage>
        <taxon>Eukaryota</taxon>
        <taxon>Metazoa</taxon>
        <taxon>Chordata</taxon>
        <taxon>Craniata</taxon>
        <taxon>Vertebrata</taxon>
        <taxon>Euteleostomi</taxon>
        <taxon>Amphibia</taxon>
        <taxon>Batrachia</taxon>
        <taxon>Caudata</taxon>
        <taxon>Salamandroidea</taxon>
        <taxon>Salamandridae</taxon>
        <taxon>Pleurodelinae</taxon>
        <taxon>Pleurodeles</taxon>
    </lineage>
</organism>
<name>A0AAV7QI82_PLEWA</name>
<protein>
    <submittedName>
        <fullName evidence="2">Uncharacterized protein</fullName>
    </submittedName>
</protein>
<accession>A0AAV7QI82</accession>
<comment type="caution">
    <text evidence="2">The sequence shown here is derived from an EMBL/GenBank/DDBJ whole genome shotgun (WGS) entry which is preliminary data.</text>
</comment>